<gene>
    <name evidence="3" type="ORF">PSON_ATCC_30995.1.T0170229</name>
</gene>
<keyword evidence="4" id="KW-1185">Reference proteome</keyword>
<reference evidence="3" key="1">
    <citation type="submission" date="2021-01" db="EMBL/GenBank/DDBJ databases">
        <authorList>
            <consortium name="Genoscope - CEA"/>
            <person name="William W."/>
        </authorList>
    </citation>
    <scope>NUCLEOTIDE SEQUENCE</scope>
</reference>
<name>A0A8S1LEB8_9CILI</name>
<evidence type="ECO:0000313" key="4">
    <source>
        <dbReference type="Proteomes" id="UP000692954"/>
    </source>
</evidence>
<accession>A0A8S1LEB8</accession>
<dbReference type="Proteomes" id="UP000692954">
    <property type="component" value="Unassembled WGS sequence"/>
</dbReference>
<proteinExistence type="predicted"/>
<comment type="caution">
    <text evidence="3">The sequence shown here is derived from an EMBL/GenBank/DDBJ whole genome shotgun (WGS) entry which is preliminary data.</text>
</comment>
<feature type="coiled-coil region" evidence="1">
    <location>
        <begin position="270"/>
        <end position="320"/>
    </location>
</feature>
<dbReference type="OrthoDB" id="289926at2759"/>
<sequence length="416" mass="49237">MNKNQIQNNNLRKPSNTYLRTEFNNTSQNKDNRFTTDPSPKKMNKENIVKTSYLKATLTNHLIKQERNITPTLPKNSVVNLFIKQKQEEQVQVVESKKNICQTHQKKFKYESDDQQMCSKCVIDYAIQSGLPIRYYDIDKKILTFGQEEDHDEFQQFTSNTSKDLQYIQNIQTQANGIIKKKEIKDFVVKIGDVISQNMQFLKLIQQHQNQYDNPKQQTNKILEELQQISKQIIMDILDKQKNQSKDLLMNDAPQQINLSSFKSIVSQQINDLQNIKKDILENVENIITQMDIAPFKIIINKYNEKLRTFENTLYEIQEQYKQFPKQIEDQGYTKKMREFNFQKKLSKLFAELMQNHLQKSIQLTDQINNNTKFLQLLQKVNTNQNTNTIFYQSILKDINSDEKPKQIKTKLKTQE</sequence>
<evidence type="ECO:0000256" key="2">
    <source>
        <dbReference type="SAM" id="MobiDB-lite"/>
    </source>
</evidence>
<dbReference type="EMBL" id="CAJJDN010000017">
    <property type="protein sequence ID" value="CAD8063086.1"/>
    <property type="molecule type" value="Genomic_DNA"/>
</dbReference>
<feature type="region of interest" description="Disordered" evidence="2">
    <location>
        <begin position="23"/>
        <end position="44"/>
    </location>
</feature>
<keyword evidence="1" id="KW-0175">Coiled coil</keyword>
<evidence type="ECO:0000256" key="1">
    <source>
        <dbReference type="SAM" id="Coils"/>
    </source>
</evidence>
<protein>
    <submittedName>
        <fullName evidence="3">Uncharacterized protein</fullName>
    </submittedName>
</protein>
<organism evidence="3 4">
    <name type="scientific">Paramecium sonneborni</name>
    <dbReference type="NCBI Taxonomy" id="65129"/>
    <lineage>
        <taxon>Eukaryota</taxon>
        <taxon>Sar</taxon>
        <taxon>Alveolata</taxon>
        <taxon>Ciliophora</taxon>
        <taxon>Intramacronucleata</taxon>
        <taxon>Oligohymenophorea</taxon>
        <taxon>Peniculida</taxon>
        <taxon>Parameciidae</taxon>
        <taxon>Paramecium</taxon>
    </lineage>
</organism>
<evidence type="ECO:0000313" key="3">
    <source>
        <dbReference type="EMBL" id="CAD8063086.1"/>
    </source>
</evidence>
<feature type="compositionally biased region" description="Basic and acidic residues" evidence="2">
    <location>
        <begin position="30"/>
        <end position="44"/>
    </location>
</feature>
<dbReference type="AlphaFoldDB" id="A0A8S1LEB8"/>